<protein>
    <submittedName>
        <fullName evidence="1">Uncharacterized protein</fullName>
    </submittedName>
</protein>
<name>A0A0C5VND0_9GAMM</name>
<sequence length="47" mass="4844">MLGVGGSSVNGFHDNMICAGQQGFFNVSATTKPAFVGFQTIVLALIP</sequence>
<dbReference type="KEGG" id="gsn:YC6258_02850"/>
<keyword evidence="2" id="KW-1185">Reference proteome</keyword>
<dbReference type="EMBL" id="CP007142">
    <property type="protein sequence ID" value="AJQ94888.1"/>
    <property type="molecule type" value="Genomic_DNA"/>
</dbReference>
<organism evidence="1 2">
    <name type="scientific">Gynuella sunshinyii YC6258</name>
    <dbReference type="NCBI Taxonomy" id="1445510"/>
    <lineage>
        <taxon>Bacteria</taxon>
        <taxon>Pseudomonadati</taxon>
        <taxon>Pseudomonadota</taxon>
        <taxon>Gammaproteobacteria</taxon>
        <taxon>Oceanospirillales</taxon>
        <taxon>Saccharospirillaceae</taxon>
        <taxon>Gynuella</taxon>
    </lineage>
</organism>
<evidence type="ECO:0000313" key="2">
    <source>
        <dbReference type="Proteomes" id="UP000032266"/>
    </source>
</evidence>
<gene>
    <name evidence="1" type="ORF">YC6258_02850</name>
</gene>
<proteinExistence type="predicted"/>
<reference evidence="1 2" key="1">
    <citation type="submission" date="2014-01" db="EMBL/GenBank/DDBJ databases">
        <title>Full genme sequencing of cellulolytic bacterium Gynuella sunshinyii YC6258T gen. nov., sp. nov.</title>
        <authorList>
            <person name="Khan H."/>
            <person name="Chung E.J."/>
            <person name="Chung Y.R."/>
        </authorList>
    </citation>
    <scope>NUCLEOTIDE SEQUENCE [LARGE SCALE GENOMIC DNA]</scope>
    <source>
        <strain evidence="1 2">YC6258</strain>
    </source>
</reference>
<dbReference type="AlphaFoldDB" id="A0A0C5VND0"/>
<dbReference type="Proteomes" id="UP000032266">
    <property type="component" value="Chromosome"/>
</dbReference>
<accession>A0A0C5VND0</accession>
<dbReference type="STRING" id="1445510.YC6258_02850"/>
<evidence type="ECO:0000313" key="1">
    <source>
        <dbReference type="EMBL" id="AJQ94888.1"/>
    </source>
</evidence>
<dbReference type="HOGENOM" id="CLU_3168659_0_0_6"/>